<organism evidence="2 3">
    <name type="scientific">Virgibacillus oceani</name>
    <dbReference type="NCBI Taxonomy" id="1479511"/>
    <lineage>
        <taxon>Bacteria</taxon>
        <taxon>Bacillati</taxon>
        <taxon>Bacillota</taxon>
        <taxon>Bacilli</taxon>
        <taxon>Bacillales</taxon>
        <taxon>Bacillaceae</taxon>
        <taxon>Virgibacillus</taxon>
    </lineage>
</organism>
<feature type="transmembrane region" description="Helical" evidence="1">
    <location>
        <begin position="91"/>
        <end position="109"/>
    </location>
</feature>
<gene>
    <name evidence="2" type="ORF">GCM10011398_24700</name>
</gene>
<dbReference type="RefSeq" id="WP_188455691.1">
    <property type="nucleotide sequence ID" value="NZ_BMFR01000010.1"/>
</dbReference>
<protein>
    <submittedName>
        <fullName evidence="2">Uncharacterized protein</fullName>
    </submittedName>
</protein>
<keyword evidence="1" id="KW-0812">Transmembrane</keyword>
<keyword evidence="1" id="KW-0472">Membrane</keyword>
<proteinExistence type="predicted"/>
<sequence length="262" mass="30536">MDNYTNDNTARRYTANVSVLGTTQIHLRNPYIIAWWSMAFPGLGHLLLSKYIRGFLLFIWEFVVNLNAHINLAIIYSWQGDIDAAINVLDTRWLLVYTPVYFFSIWDAYRTTVDMNKIYILAEREEHRFNSFSISTLEINYLDKRNPLMAIVWSLFAPGLGQLYIHRVFTAFVGVGATIGVFYFSNFLEAVTLFIQGDIQQATPVLDPEWLLFLPSIYGFSVYDAYINTVENNKLFEKEQRRFLKGNYQNSNFRILKGKKVN</sequence>
<dbReference type="EMBL" id="BMFR01000010">
    <property type="protein sequence ID" value="GGG78501.1"/>
    <property type="molecule type" value="Genomic_DNA"/>
</dbReference>
<comment type="caution">
    <text evidence="2">The sequence shown here is derived from an EMBL/GenBank/DDBJ whole genome shotgun (WGS) entry which is preliminary data.</text>
</comment>
<reference evidence="2" key="2">
    <citation type="submission" date="2020-09" db="EMBL/GenBank/DDBJ databases">
        <authorList>
            <person name="Sun Q."/>
            <person name="Zhou Y."/>
        </authorList>
    </citation>
    <scope>NUCLEOTIDE SEQUENCE</scope>
    <source>
        <strain evidence="2">CGMCC 1.12754</strain>
    </source>
</reference>
<evidence type="ECO:0000313" key="3">
    <source>
        <dbReference type="Proteomes" id="UP000622860"/>
    </source>
</evidence>
<name>A0A917M541_9BACI</name>
<dbReference type="Proteomes" id="UP000622860">
    <property type="component" value="Unassembled WGS sequence"/>
</dbReference>
<feature type="transmembrane region" description="Helical" evidence="1">
    <location>
        <begin position="171"/>
        <end position="195"/>
    </location>
</feature>
<dbReference type="AlphaFoldDB" id="A0A917M541"/>
<keyword evidence="1" id="KW-1133">Transmembrane helix</keyword>
<feature type="transmembrane region" description="Helical" evidence="1">
    <location>
        <begin position="31"/>
        <end position="48"/>
    </location>
</feature>
<accession>A0A917M541</accession>
<feature type="transmembrane region" description="Helical" evidence="1">
    <location>
        <begin position="55"/>
        <end position="79"/>
    </location>
</feature>
<keyword evidence="3" id="KW-1185">Reference proteome</keyword>
<evidence type="ECO:0000256" key="1">
    <source>
        <dbReference type="SAM" id="Phobius"/>
    </source>
</evidence>
<reference evidence="2" key="1">
    <citation type="journal article" date="2014" name="Int. J. Syst. Evol. Microbiol.">
        <title>Complete genome sequence of Corynebacterium casei LMG S-19264T (=DSM 44701T), isolated from a smear-ripened cheese.</title>
        <authorList>
            <consortium name="US DOE Joint Genome Institute (JGI-PGF)"/>
            <person name="Walter F."/>
            <person name="Albersmeier A."/>
            <person name="Kalinowski J."/>
            <person name="Ruckert C."/>
        </authorList>
    </citation>
    <scope>NUCLEOTIDE SEQUENCE</scope>
    <source>
        <strain evidence="2">CGMCC 1.12754</strain>
    </source>
</reference>
<evidence type="ECO:0000313" key="2">
    <source>
        <dbReference type="EMBL" id="GGG78501.1"/>
    </source>
</evidence>